<gene>
    <name evidence="1" type="ORF">MLD38_030515</name>
</gene>
<keyword evidence="2" id="KW-1185">Reference proteome</keyword>
<evidence type="ECO:0000313" key="2">
    <source>
        <dbReference type="Proteomes" id="UP001057402"/>
    </source>
</evidence>
<name>A0ACB9MNZ1_9MYRT</name>
<dbReference type="Proteomes" id="UP001057402">
    <property type="component" value="Chromosome 9"/>
</dbReference>
<evidence type="ECO:0000313" key="1">
    <source>
        <dbReference type="EMBL" id="KAI4325089.1"/>
    </source>
</evidence>
<comment type="caution">
    <text evidence="1">The sequence shown here is derived from an EMBL/GenBank/DDBJ whole genome shotgun (WGS) entry which is preliminary data.</text>
</comment>
<organism evidence="1 2">
    <name type="scientific">Melastoma candidum</name>
    <dbReference type="NCBI Taxonomy" id="119954"/>
    <lineage>
        <taxon>Eukaryota</taxon>
        <taxon>Viridiplantae</taxon>
        <taxon>Streptophyta</taxon>
        <taxon>Embryophyta</taxon>
        <taxon>Tracheophyta</taxon>
        <taxon>Spermatophyta</taxon>
        <taxon>Magnoliopsida</taxon>
        <taxon>eudicotyledons</taxon>
        <taxon>Gunneridae</taxon>
        <taxon>Pentapetalae</taxon>
        <taxon>rosids</taxon>
        <taxon>malvids</taxon>
        <taxon>Myrtales</taxon>
        <taxon>Melastomataceae</taxon>
        <taxon>Melastomatoideae</taxon>
        <taxon>Melastomateae</taxon>
        <taxon>Melastoma</taxon>
    </lineage>
</organism>
<reference evidence="2" key="1">
    <citation type="journal article" date="2023" name="Front. Plant Sci.">
        <title>Chromosomal-level genome assembly of Melastoma candidum provides insights into trichome evolution.</title>
        <authorList>
            <person name="Zhong Y."/>
            <person name="Wu W."/>
            <person name="Sun C."/>
            <person name="Zou P."/>
            <person name="Liu Y."/>
            <person name="Dai S."/>
            <person name="Zhou R."/>
        </authorList>
    </citation>
    <scope>NUCLEOTIDE SEQUENCE [LARGE SCALE GENOMIC DNA]</scope>
</reference>
<dbReference type="EMBL" id="CM042888">
    <property type="protein sequence ID" value="KAI4325089.1"/>
    <property type="molecule type" value="Genomic_DNA"/>
</dbReference>
<protein>
    <submittedName>
        <fullName evidence="1">Uncharacterized protein</fullName>
    </submittedName>
</protein>
<proteinExistence type="predicted"/>
<accession>A0ACB9MNZ1</accession>
<sequence>MKGLKNVAVARKMLPSQMLKVTKENTATSKKKAGKKDSGAPKRPPSAYFVFLEDFRKTYKENFPDNKSVAAVTKAGGEKWRSLSESEKAPYTEKASKKKAEYETAKIEFANKMQGNVEKATQAASEKSTSEVHNDGEEEETSS</sequence>